<evidence type="ECO:0000313" key="10">
    <source>
        <dbReference type="EMBL" id="PKC03453.1"/>
    </source>
</evidence>
<evidence type="ECO:0000256" key="3">
    <source>
        <dbReference type="ARBA" id="ARBA00022692"/>
    </source>
</evidence>
<evidence type="ECO:0000313" key="12">
    <source>
        <dbReference type="Proteomes" id="UP000232688"/>
    </source>
</evidence>
<dbReference type="EMBL" id="LLXH01001623">
    <property type="protein sequence ID" value="PKC58130.1"/>
    <property type="molecule type" value="Genomic_DNA"/>
</dbReference>
<keyword evidence="6" id="KW-0472">Membrane</keyword>
<dbReference type="OrthoDB" id="2307249at2759"/>
<accession>A0A2I1EHD8</accession>
<keyword evidence="3" id="KW-0812">Transmembrane</keyword>
<dbReference type="GO" id="GO:0051260">
    <property type="term" value="P:protein homooligomerization"/>
    <property type="evidence" value="ECO:0007669"/>
    <property type="project" value="InterPro"/>
</dbReference>
<reference evidence="10 13" key="1">
    <citation type="submission" date="2016-04" db="EMBL/GenBank/DDBJ databases">
        <title>Genome analyses suggest a sexual origin of heterokaryosis in a supposedly ancient asexual fungus.</title>
        <authorList>
            <person name="Ropars J."/>
            <person name="Sedzielewska K."/>
            <person name="Noel J."/>
            <person name="Charron P."/>
            <person name="Farinelli L."/>
            <person name="Marton T."/>
            <person name="Kruger M."/>
            <person name="Pelin A."/>
            <person name="Brachmann A."/>
            <person name="Corradi N."/>
        </authorList>
    </citation>
    <scope>NUCLEOTIDE SEQUENCE [LARGE SCALE GENOMIC DNA]</scope>
    <source>
        <strain evidence="10 13">A5</strain>
    </source>
</reference>
<proteinExistence type="predicted"/>
<dbReference type="GO" id="GO:0008076">
    <property type="term" value="C:voltage-gated potassium channel complex"/>
    <property type="evidence" value="ECO:0007669"/>
    <property type="project" value="InterPro"/>
</dbReference>
<dbReference type="GO" id="GO:0001508">
    <property type="term" value="P:action potential"/>
    <property type="evidence" value="ECO:0007669"/>
    <property type="project" value="TreeGrafter"/>
</dbReference>
<dbReference type="Proteomes" id="UP000684084">
    <property type="component" value="Unassembled WGS sequence"/>
</dbReference>
<organism evidence="10 13">
    <name type="scientific">Rhizophagus irregularis</name>
    <dbReference type="NCBI Taxonomy" id="588596"/>
    <lineage>
        <taxon>Eukaryota</taxon>
        <taxon>Fungi</taxon>
        <taxon>Fungi incertae sedis</taxon>
        <taxon>Mucoromycota</taxon>
        <taxon>Glomeromycotina</taxon>
        <taxon>Glomeromycetes</taxon>
        <taxon>Glomerales</taxon>
        <taxon>Glomeraceae</taxon>
        <taxon>Rhizophagus</taxon>
    </lineage>
</organism>
<dbReference type="Proteomes" id="UP000232722">
    <property type="component" value="Unassembled WGS sequence"/>
</dbReference>
<gene>
    <name evidence="9" type="ORF">CHRIB12_LOCUS22556</name>
    <name evidence="11" type="ORF">RhiirA1_471443</name>
    <name evidence="10" type="ORF">RhiirA5_423734</name>
</gene>
<evidence type="ECO:0000313" key="11">
    <source>
        <dbReference type="EMBL" id="PKC58130.1"/>
    </source>
</evidence>
<dbReference type="PANTHER" id="PTHR11537">
    <property type="entry name" value="VOLTAGE-GATED POTASSIUM CHANNEL"/>
    <property type="match status" value="1"/>
</dbReference>
<feature type="domain" description="Potassium channel tetramerisation-type BTB" evidence="8">
    <location>
        <begin position="155"/>
        <end position="193"/>
    </location>
</feature>
<evidence type="ECO:0000313" key="9">
    <source>
        <dbReference type="EMBL" id="CAB5392754.1"/>
    </source>
</evidence>
<evidence type="ECO:0000259" key="8">
    <source>
        <dbReference type="Pfam" id="PF02214"/>
    </source>
</evidence>
<dbReference type="GO" id="GO:0005249">
    <property type="term" value="F:voltage-gated potassium channel activity"/>
    <property type="evidence" value="ECO:0007669"/>
    <property type="project" value="InterPro"/>
</dbReference>
<dbReference type="SUPFAM" id="SSF54695">
    <property type="entry name" value="POZ domain"/>
    <property type="match status" value="1"/>
</dbReference>
<protein>
    <recommendedName>
        <fullName evidence="8">Potassium channel tetramerisation-type BTB domain-containing protein</fullName>
    </recommendedName>
</protein>
<reference evidence="11 12" key="3">
    <citation type="submission" date="2017-10" db="EMBL/GenBank/DDBJ databases">
        <title>Extensive intraspecific genome diversity in a model arbuscular mycorrhizal fungus.</title>
        <authorList>
            <person name="Chen E.C.H."/>
            <person name="Morin E."/>
            <person name="Baudet D."/>
            <person name="Noel J."/>
            <person name="Ndikumana S."/>
            <person name="Charron P."/>
            <person name="St-Onge C."/>
            <person name="Giorgi J."/>
            <person name="Grigoriev I.V."/>
            <person name="Roux C."/>
            <person name="Martin F.M."/>
            <person name="Corradi N."/>
        </authorList>
    </citation>
    <scope>NUCLEOTIDE SEQUENCE [LARGE SCALE GENOMIC DNA]</scope>
    <source>
        <strain evidence="11 12">A1</strain>
    </source>
</reference>
<evidence type="ECO:0000256" key="5">
    <source>
        <dbReference type="ARBA" id="ARBA00023065"/>
    </source>
</evidence>
<dbReference type="EMBL" id="LLXJ01001184">
    <property type="protein sequence ID" value="PKC03453.1"/>
    <property type="molecule type" value="Genomic_DNA"/>
</dbReference>
<dbReference type="InterPro" id="IPR028325">
    <property type="entry name" value="VG_K_chnl"/>
</dbReference>
<reference evidence="11 12" key="4">
    <citation type="submission" date="2017-10" db="EMBL/GenBank/DDBJ databases">
        <title>Genome analyses suggest a sexual origin of heterokaryosis in a supposedly ancient asexual fungus.</title>
        <authorList>
            <person name="Corradi N."/>
            <person name="Sedzielewska K."/>
            <person name="Noel J."/>
            <person name="Charron P."/>
            <person name="Farinelli L."/>
            <person name="Marton T."/>
            <person name="Kruger M."/>
            <person name="Pelin A."/>
            <person name="Brachmann A."/>
            <person name="Corradi N."/>
        </authorList>
    </citation>
    <scope>NUCLEOTIDE SEQUENCE [LARGE SCALE GENOMIC DNA]</scope>
    <source>
        <strain evidence="11 12">A1</strain>
    </source>
</reference>
<reference evidence="9" key="5">
    <citation type="submission" date="2020-05" db="EMBL/GenBank/DDBJ databases">
        <authorList>
            <person name="Rincon C."/>
            <person name="Sanders R I."/>
            <person name="Robbins C."/>
            <person name="Chaturvedi A."/>
        </authorList>
    </citation>
    <scope>NUCLEOTIDE SEQUENCE</scope>
    <source>
        <strain evidence="9">CHB12</strain>
    </source>
</reference>
<dbReference type="EMBL" id="CAGKOT010000078">
    <property type="protein sequence ID" value="CAB5392754.1"/>
    <property type="molecule type" value="Genomic_DNA"/>
</dbReference>
<keyword evidence="5" id="KW-0406">Ion transport</keyword>
<keyword evidence="2" id="KW-0813">Transport</keyword>
<evidence type="ECO:0000313" key="13">
    <source>
        <dbReference type="Proteomes" id="UP000232722"/>
    </source>
</evidence>
<dbReference type="AlphaFoldDB" id="A0A2I1EHD8"/>
<name>A0A2I1EHD8_9GLOM</name>
<reference evidence="10 13" key="2">
    <citation type="submission" date="2017-09" db="EMBL/GenBank/DDBJ databases">
        <title>Extensive intraspecific genome diversity in a model arbuscular mycorrhizal fungus.</title>
        <authorList>
            <person name="Chen E.C."/>
            <person name="Morin E."/>
            <person name="Beaudet D."/>
            <person name="Noel J."/>
            <person name="Ndikumana S."/>
            <person name="Charron P."/>
            <person name="St-Onge C."/>
            <person name="Giorgi J."/>
            <person name="Grigoriev I.V."/>
            <person name="Roux C."/>
            <person name="Martin F.M."/>
            <person name="Corradi N."/>
        </authorList>
    </citation>
    <scope>NUCLEOTIDE SEQUENCE [LARGE SCALE GENOMIC DNA]</scope>
    <source>
        <strain evidence="10 13">A5</strain>
    </source>
</reference>
<evidence type="ECO:0000256" key="6">
    <source>
        <dbReference type="ARBA" id="ARBA00023136"/>
    </source>
</evidence>
<evidence type="ECO:0000256" key="1">
    <source>
        <dbReference type="ARBA" id="ARBA00004141"/>
    </source>
</evidence>
<dbReference type="VEuPathDB" id="FungiDB:FUN_003524"/>
<dbReference type="VEuPathDB" id="FungiDB:RhiirA1_471443"/>
<keyword evidence="7" id="KW-0407">Ion channel</keyword>
<sequence length="194" mass="22687">MSSLRKRHDECLLSLENVFQEDIERWLSLQPYAFTHVMKNSSNSYGMVHFNTIKNASVFFYGMIGKVHNGPLINNVIKFSEALKFGTKEKVSYPKILNELIIDLTNVDEEITKKDNDKKRKMENDNNITLNIGGIKYETFQSTLTAHPDTLLGNGKLFRYILQYYRNKKLYWPTSKVSKEEFKDELDFWGIAKQ</sequence>
<evidence type="ECO:0000256" key="2">
    <source>
        <dbReference type="ARBA" id="ARBA00022448"/>
    </source>
</evidence>
<comment type="subcellular location">
    <subcellularLocation>
        <location evidence="1">Membrane</location>
        <topology evidence="1">Multi-pass membrane protein</topology>
    </subcellularLocation>
</comment>
<dbReference type="Pfam" id="PF02214">
    <property type="entry name" value="BTB_2"/>
    <property type="match status" value="1"/>
</dbReference>
<evidence type="ECO:0000256" key="7">
    <source>
        <dbReference type="ARBA" id="ARBA00023303"/>
    </source>
</evidence>
<dbReference type="PANTHER" id="PTHR11537:SF254">
    <property type="entry name" value="POTASSIUM VOLTAGE-GATED CHANNEL PROTEIN SHAB"/>
    <property type="match status" value="1"/>
</dbReference>
<dbReference type="InterPro" id="IPR003131">
    <property type="entry name" value="T1-type_BTB"/>
</dbReference>
<evidence type="ECO:0000256" key="4">
    <source>
        <dbReference type="ARBA" id="ARBA00022989"/>
    </source>
</evidence>
<dbReference type="Proteomes" id="UP000232688">
    <property type="component" value="Unassembled WGS sequence"/>
</dbReference>
<dbReference type="InterPro" id="IPR011333">
    <property type="entry name" value="SKP1/BTB/POZ_sf"/>
</dbReference>
<keyword evidence="4" id="KW-1133">Transmembrane helix</keyword>
<dbReference type="Gene3D" id="3.30.710.10">
    <property type="entry name" value="Potassium Channel Kv1.1, Chain A"/>
    <property type="match status" value="2"/>
</dbReference>
<comment type="caution">
    <text evidence="10">The sequence shown here is derived from an EMBL/GenBank/DDBJ whole genome shotgun (WGS) entry which is preliminary data.</text>
</comment>